<evidence type="ECO:0000256" key="3">
    <source>
        <dbReference type="ARBA" id="ARBA00004921"/>
    </source>
</evidence>
<name>A0A7V0T6V1_UNCW3</name>
<dbReference type="InterPro" id="IPR004456">
    <property type="entry name" value="Pglycerate_mutase_ApgM"/>
</dbReference>
<evidence type="ECO:0000313" key="7">
    <source>
        <dbReference type="EMBL" id="HDR00261.1"/>
    </source>
</evidence>
<evidence type="ECO:0000256" key="1">
    <source>
        <dbReference type="ARBA" id="ARBA00000370"/>
    </source>
</evidence>
<evidence type="ECO:0000259" key="6">
    <source>
        <dbReference type="Pfam" id="PF01676"/>
    </source>
</evidence>
<comment type="similarity">
    <text evidence="4">Belongs to the BPG-independent phosphoglycerate mutase family. A-PGAM subfamily.</text>
</comment>
<organism evidence="7">
    <name type="scientific">candidate division WOR-3 bacterium</name>
    <dbReference type="NCBI Taxonomy" id="2052148"/>
    <lineage>
        <taxon>Bacteria</taxon>
        <taxon>Bacteria division WOR-3</taxon>
    </lineage>
</organism>
<comment type="caution">
    <text evidence="7">The sequence shown here is derived from an EMBL/GenBank/DDBJ whole genome shotgun (WGS) entry which is preliminary data.</text>
</comment>
<feature type="domain" description="Metalloenzyme" evidence="6">
    <location>
        <begin position="2"/>
        <end position="150"/>
    </location>
</feature>
<dbReference type="GO" id="GO:0006096">
    <property type="term" value="P:glycolytic process"/>
    <property type="evidence" value="ECO:0007669"/>
    <property type="project" value="UniProtKB-KW"/>
</dbReference>
<dbReference type="Proteomes" id="UP000885672">
    <property type="component" value="Unassembled WGS sequence"/>
</dbReference>
<proteinExistence type="inferred from homology"/>
<dbReference type="PANTHER" id="PTHR31209">
    <property type="entry name" value="COFACTOR-INDEPENDENT PHOSPHOGLYCERATE MUTASE"/>
    <property type="match status" value="1"/>
</dbReference>
<dbReference type="GO" id="GO:0004619">
    <property type="term" value="F:phosphoglycerate mutase activity"/>
    <property type="evidence" value="ECO:0007669"/>
    <property type="project" value="UniProtKB-EC"/>
</dbReference>
<comment type="catalytic activity">
    <reaction evidence="1">
        <text>(2R)-2-phosphoglycerate = (2R)-3-phosphoglycerate</text>
        <dbReference type="Rhea" id="RHEA:15901"/>
        <dbReference type="ChEBI" id="CHEBI:58272"/>
        <dbReference type="ChEBI" id="CHEBI:58289"/>
        <dbReference type="EC" id="5.4.2.12"/>
    </reaction>
</comment>
<dbReference type="SUPFAM" id="SSF53649">
    <property type="entry name" value="Alkaline phosphatase-like"/>
    <property type="match status" value="1"/>
</dbReference>
<dbReference type="PANTHER" id="PTHR31209:SF4">
    <property type="entry name" value="2,3-BISPHOSPHOGLYCERATE-INDEPENDENT PHOSPHOGLYCERATE MUTASE"/>
    <property type="match status" value="1"/>
</dbReference>
<evidence type="ECO:0000256" key="2">
    <source>
        <dbReference type="ARBA" id="ARBA00002315"/>
    </source>
</evidence>
<reference evidence="7" key="1">
    <citation type="journal article" date="2020" name="mSystems">
        <title>Genome- and Community-Level Interaction Insights into Carbon Utilization and Element Cycling Functions of Hydrothermarchaeota in Hydrothermal Sediment.</title>
        <authorList>
            <person name="Zhou Z."/>
            <person name="Liu Y."/>
            <person name="Xu W."/>
            <person name="Pan J."/>
            <person name="Luo Z.H."/>
            <person name="Li M."/>
        </authorList>
    </citation>
    <scope>NUCLEOTIDE SEQUENCE [LARGE SCALE GENOMIC DNA]</scope>
    <source>
        <strain evidence="7">SpSt-1182</strain>
    </source>
</reference>
<evidence type="ECO:0000256" key="5">
    <source>
        <dbReference type="ARBA" id="ARBA00023152"/>
    </source>
</evidence>
<evidence type="ECO:0000256" key="4">
    <source>
        <dbReference type="ARBA" id="ARBA00005524"/>
    </source>
</evidence>
<protein>
    <recommendedName>
        <fullName evidence="6">Metalloenzyme domain-containing protein</fullName>
    </recommendedName>
</protein>
<dbReference type="GO" id="GO:0046872">
    <property type="term" value="F:metal ion binding"/>
    <property type="evidence" value="ECO:0007669"/>
    <property type="project" value="InterPro"/>
</dbReference>
<sequence length="166" mass="17489">MFGISGAVISAVDLIRGLGVYVGLDVIEVEGATGLIDTNYEGKADACLAALADHDFVFVHVEATDEAGHARDVKQKILGIEYLDSRLIARVMAGLEERSIAARVALLPDHLTPVERGNHVHGPVPVAIAGPGLAPDSVSVYDEDSVITGALGLLHGDEFIRTLLSR</sequence>
<dbReference type="InterPro" id="IPR017850">
    <property type="entry name" value="Alkaline_phosphatase_core_sf"/>
</dbReference>
<dbReference type="Pfam" id="PF01676">
    <property type="entry name" value="Metalloenzyme"/>
    <property type="match status" value="1"/>
</dbReference>
<dbReference type="InterPro" id="IPR006124">
    <property type="entry name" value="Metalloenzyme"/>
</dbReference>
<dbReference type="EMBL" id="DSBX01000319">
    <property type="protein sequence ID" value="HDR00261.1"/>
    <property type="molecule type" value="Genomic_DNA"/>
</dbReference>
<keyword evidence="5" id="KW-0324">Glycolysis</keyword>
<accession>A0A7V0T6V1</accession>
<gene>
    <name evidence="7" type="ORF">ENN51_08280</name>
</gene>
<comment type="function">
    <text evidence="2">Catalyzes the interconversion of 2-phosphoglycerate and 3-phosphoglycerate.</text>
</comment>
<dbReference type="AlphaFoldDB" id="A0A7V0T6V1"/>
<comment type="pathway">
    <text evidence="3">Carbohydrate degradation.</text>
</comment>
<dbReference type="Gene3D" id="3.40.720.10">
    <property type="entry name" value="Alkaline Phosphatase, subunit A"/>
    <property type="match status" value="1"/>
</dbReference>